<proteinExistence type="predicted"/>
<dbReference type="EMBL" id="LFYT02000014">
    <property type="protein sequence ID" value="PVE42417.1"/>
    <property type="molecule type" value="Genomic_DNA"/>
</dbReference>
<evidence type="ECO:0000313" key="3">
    <source>
        <dbReference type="Proteomes" id="UP000037507"/>
    </source>
</evidence>
<reference evidence="2" key="1">
    <citation type="submission" date="2017-04" db="EMBL/GenBank/DDBJ databases">
        <title>Unexpected and diverse lifestyles within the genus Limnohabitans.</title>
        <authorList>
            <person name="Kasalicky V."/>
            <person name="Mehrshad M."/>
            <person name="Andrei S.-A."/>
            <person name="Salcher M."/>
            <person name="Kratochvilova H."/>
            <person name="Simek K."/>
            <person name="Ghai R."/>
        </authorList>
    </citation>
    <scope>NUCLEOTIDE SEQUENCE [LARGE SCALE GENOMIC DNA]</scope>
    <source>
        <strain evidence="2">II-D5</strain>
    </source>
</reference>
<name>A0A2T7UCJ5_9BURK</name>
<evidence type="ECO:0000256" key="1">
    <source>
        <dbReference type="ARBA" id="ARBA00022649"/>
    </source>
</evidence>
<dbReference type="OrthoDB" id="8687660at2"/>
<dbReference type="InterPro" id="IPR009956">
    <property type="entry name" value="Post-segregation_anti-tox_CcdA"/>
</dbReference>
<sequence length="83" mass="9538">MEFCMLRFEDAPKKPANLSLNAEVLAMARELGMNVSKTVDALLTEEVKRQYWARWQAQNQDAIASYNARIEQEGLPLDAFRSF</sequence>
<keyword evidence="1" id="KW-1277">Toxin-antitoxin system</keyword>
<comment type="caution">
    <text evidence="2">The sequence shown here is derived from an EMBL/GenBank/DDBJ whole genome shotgun (WGS) entry which is preliminary data.</text>
</comment>
<organism evidence="2 3">
    <name type="scientific">Limnohabitans planktonicus II-D5</name>
    <dbReference type="NCBI Taxonomy" id="1293045"/>
    <lineage>
        <taxon>Bacteria</taxon>
        <taxon>Pseudomonadati</taxon>
        <taxon>Pseudomonadota</taxon>
        <taxon>Betaproteobacteria</taxon>
        <taxon>Burkholderiales</taxon>
        <taxon>Comamonadaceae</taxon>
        <taxon>Limnohabitans</taxon>
    </lineage>
</organism>
<dbReference type="STRING" id="1293045.H663_16895"/>
<dbReference type="AlphaFoldDB" id="A0A2T7UCJ5"/>
<accession>A0A2T7UCJ5</accession>
<evidence type="ECO:0000313" key="2">
    <source>
        <dbReference type="EMBL" id="PVE42417.1"/>
    </source>
</evidence>
<dbReference type="Proteomes" id="UP000037507">
    <property type="component" value="Unassembled WGS sequence"/>
</dbReference>
<gene>
    <name evidence="2" type="ORF">H663_011855</name>
</gene>
<dbReference type="Pfam" id="PF07362">
    <property type="entry name" value="CcdA"/>
    <property type="match status" value="1"/>
</dbReference>
<keyword evidence="3" id="KW-1185">Reference proteome</keyword>
<protein>
    <submittedName>
        <fullName evidence="2">Post-segregation antitoxin CcdA</fullName>
    </submittedName>
</protein>